<comment type="caution">
    <text evidence="2">The sequence shown here is derived from an EMBL/GenBank/DDBJ whole genome shotgun (WGS) entry which is preliminary data.</text>
</comment>
<name>A0ABN9UDL0_9DINO</name>
<organism evidence="2 3">
    <name type="scientific">Prorocentrum cordatum</name>
    <dbReference type="NCBI Taxonomy" id="2364126"/>
    <lineage>
        <taxon>Eukaryota</taxon>
        <taxon>Sar</taxon>
        <taxon>Alveolata</taxon>
        <taxon>Dinophyceae</taxon>
        <taxon>Prorocentrales</taxon>
        <taxon>Prorocentraceae</taxon>
        <taxon>Prorocentrum</taxon>
    </lineage>
</organism>
<dbReference type="Proteomes" id="UP001189429">
    <property type="component" value="Unassembled WGS sequence"/>
</dbReference>
<feature type="compositionally biased region" description="Acidic residues" evidence="1">
    <location>
        <begin position="138"/>
        <end position="149"/>
    </location>
</feature>
<keyword evidence="3" id="KW-1185">Reference proteome</keyword>
<evidence type="ECO:0000313" key="2">
    <source>
        <dbReference type="EMBL" id="CAK0857313.1"/>
    </source>
</evidence>
<feature type="region of interest" description="Disordered" evidence="1">
    <location>
        <begin position="134"/>
        <end position="306"/>
    </location>
</feature>
<proteinExistence type="predicted"/>
<protein>
    <submittedName>
        <fullName evidence="2">Uncharacterized protein</fullName>
    </submittedName>
</protein>
<reference evidence="2" key="1">
    <citation type="submission" date="2023-10" db="EMBL/GenBank/DDBJ databases">
        <authorList>
            <person name="Chen Y."/>
            <person name="Shah S."/>
            <person name="Dougan E. K."/>
            <person name="Thang M."/>
            <person name="Chan C."/>
        </authorList>
    </citation>
    <scope>NUCLEOTIDE SEQUENCE [LARGE SCALE GENOMIC DNA]</scope>
</reference>
<evidence type="ECO:0000256" key="1">
    <source>
        <dbReference type="SAM" id="MobiDB-lite"/>
    </source>
</evidence>
<dbReference type="EMBL" id="CAUYUJ010015721">
    <property type="protein sequence ID" value="CAK0857313.1"/>
    <property type="molecule type" value="Genomic_DNA"/>
</dbReference>
<accession>A0ABN9UDL0</accession>
<gene>
    <name evidence="2" type="ORF">PCOR1329_LOCUS47467</name>
</gene>
<evidence type="ECO:0000313" key="3">
    <source>
        <dbReference type="Proteomes" id="UP001189429"/>
    </source>
</evidence>
<sequence>MASPVGVRLLALGEQLRRPRPVLAWAEAASPTAALRMARGNPCAGLGLQCSVLGRPSAGRGGAAPGFGVLGPGRCRRPDGLRLPGSLAPWARDLPELQRLVTRAAEPRPGSGTSGQPLAEALTAPELLGVELAASEATSDETSDTESSDTESSGTEPSADLSQRSPSPPEAGLGLRRTGTIACDEDERRSPRRPHAWPTSATASPFGRGVCRRAPHLDESQRAPRAASLQQAGSEPAPTRPRGEAPGGARPGYAGRSLSARGSRPPRSPGACEARAREVHPRGTQPAAGRPVARARTVCDGLAAPR</sequence>